<dbReference type="EMBL" id="JACJLV010000025">
    <property type="protein sequence ID" value="MBM6827114.1"/>
    <property type="molecule type" value="Genomic_DNA"/>
</dbReference>
<dbReference type="Pfam" id="PF08843">
    <property type="entry name" value="AbiEii"/>
    <property type="match status" value="1"/>
</dbReference>
<accession>A0A938X408</accession>
<evidence type="ECO:0000313" key="1">
    <source>
        <dbReference type="EMBL" id="MBM6827114.1"/>
    </source>
</evidence>
<gene>
    <name evidence="1" type="ORF">H6A13_08430</name>
</gene>
<evidence type="ECO:0000313" key="2">
    <source>
        <dbReference type="Proteomes" id="UP000713880"/>
    </source>
</evidence>
<sequence>MIHTSKQLKDKVRNISHSDNQIAQMLIRNFIMERFLERVSVSRYRNNFILKGGMLVASLVGIDTRATMDIDSTLKALPLNKEDAVRIVNEIIGIHIEDGIRFEMVKVVEIMTDFEYPGVRMVLEARLDRLKQRIKIDLSTDDVITPAAIRYNYRLMFEDRNIELLTYTPETLLAEKIQTILARGITTTRMRDFYDVYEIVVGNKVTVEKALLAEAFAATCMKRKTIFCSEQIEKILNEISTDGGLLNLWELYKKDNFYVGDTNWAVVCEVVCDYIRENISE</sequence>
<protein>
    <submittedName>
        <fullName evidence="1">Nucleotidyl transferase AbiEii/AbiGii toxin family protein</fullName>
    </submittedName>
</protein>
<name>A0A938X408_9CLOT</name>
<reference evidence="1" key="1">
    <citation type="submission" date="2020-08" db="EMBL/GenBank/DDBJ databases">
        <authorList>
            <person name="Cejkova D."/>
            <person name="Kubasova T."/>
            <person name="Jahodarova E."/>
            <person name="Rychlik I."/>
        </authorList>
    </citation>
    <scope>NUCLEOTIDE SEQUENCE</scope>
    <source>
        <strain evidence="1">An420c</strain>
    </source>
</reference>
<reference evidence="1" key="2">
    <citation type="journal article" date="2021" name="Sci. Rep.">
        <title>The distribution of antibiotic resistance genes in chicken gut microbiota commensals.</title>
        <authorList>
            <person name="Juricova H."/>
            <person name="Matiasovicova J."/>
            <person name="Kubasova T."/>
            <person name="Cejkova D."/>
            <person name="Rychlik I."/>
        </authorList>
    </citation>
    <scope>NUCLEOTIDE SEQUENCE</scope>
    <source>
        <strain evidence="1">An420c</strain>
    </source>
</reference>
<dbReference type="Proteomes" id="UP000713880">
    <property type="component" value="Unassembled WGS sequence"/>
</dbReference>
<dbReference type="AlphaFoldDB" id="A0A938X408"/>
<organism evidence="1 2">
    <name type="scientific">Mordavella massiliensis</name>
    <dbReference type="NCBI Taxonomy" id="1871024"/>
    <lineage>
        <taxon>Bacteria</taxon>
        <taxon>Bacillati</taxon>
        <taxon>Bacillota</taxon>
        <taxon>Clostridia</taxon>
        <taxon>Eubacteriales</taxon>
        <taxon>Clostridiaceae</taxon>
        <taxon>Mordavella</taxon>
    </lineage>
</organism>
<dbReference type="InterPro" id="IPR014942">
    <property type="entry name" value="AbiEii"/>
</dbReference>
<proteinExistence type="predicted"/>
<dbReference type="RefSeq" id="WP_204909155.1">
    <property type="nucleotide sequence ID" value="NZ_JACJLV010000025.1"/>
</dbReference>
<comment type="caution">
    <text evidence="1">The sequence shown here is derived from an EMBL/GenBank/DDBJ whole genome shotgun (WGS) entry which is preliminary data.</text>
</comment>
<dbReference type="GO" id="GO:0016740">
    <property type="term" value="F:transferase activity"/>
    <property type="evidence" value="ECO:0007669"/>
    <property type="project" value="UniProtKB-KW"/>
</dbReference>
<keyword evidence="2" id="KW-1185">Reference proteome</keyword>
<keyword evidence="1" id="KW-0808">Transferase</keyword>